<keyword evidence="2" id="KW-1133">Transmembrane helix</keyword>
<organism evidence="3 4">
    <name type="scientific">Acinetobacter gandensis</name>
    <dbReference type="NCBI Taxonomy" id="1443941"/>
    <lineage>
        <taxon>Bacteria</taxon>
        <taxon>Pseudomonadati</taxon>
        <taxon>Pseudomonadota</taxon>
        <taxon>Gammaproteobacteria</taxon>
        <taxon>Moraxellales</taxon>
        <taxon>Moraxellaceae</taxon>
        <taxon>Acinetobacter</taxon>
    </lineage>
</organism>
<dbReference type="AlphaFoldDB" id="A0A1A7RCB4"/>
<sequence>MAKINLLPWRDGLREKRKKEFIAICIGAFLVGALGVGSTWLYYDYKLQDQEQANQLIVSTNQNLDVQLKSLEGLQDQRNAIIERMKLIQGLQGQRPIAVHLIDELVRVTPANMYITKFDRSADKFTIEGRAESPNTVAELLRNLEASPWYRNAFMSSFLVVEEKKDKAPSSIVPRVEENYGTFTVTADLDQIAQPVIADPAANPAATTATDQVATGQAVAAPTTEAAK</sequence>
<dbReference type="OrthoDB" id="5296173at2"/>
<feature type="region of interest" description="Disordered" evidence="1">
    <location>
        <begin position="203"/>
        <end position="228"/>
    </location>
</feature>
<dbReference type="InterPro" id="IPR052534">
    <property type="entry name" value="Extracell_DNA_Util/SecSys_Comp"/>
</dbReference>
<feature type="transmembrane region" description="Helical" evidence="2">
    <location>
        <begin position="21"/>
        <end position="43"/>
    </location>
</feature>
<name>A0A1A7RCB4_9GAMM</name>
<dbReference type="PANTHER" id="PTHR40278:SF2">
    <property type="entry name" value="TYPE IV PILUS INNER MEMBRANE COMPONENT PILN"/>
    <property type="match status" value="1"/>
</dbReference>
<keyword evidence="4" id="KW-1185">Reference proteome</keyword>
<comment type="caution">
    <text evidence="3">The sequence shown here is derived from an EMBL/GenBank/DDBJ whole genome shotgun (WGS) entry which is preliminary data.</text>
</comment>
<dbReference type="Proteomes" id="UP000185753">
    <property type="component" value="Unassembled WGS sequence"/>
</dbReference>
<dbReference type="Pfam" id="PF05137">
    <property type="entry name" value="PilN"/>
    <property type="match status" value="1"/>
</dbReference>
<reference evidence="4" key="1">
    <citation type="submission" date="2016-06" db="EMBL/GenBank/DDBJ databases">
        <authorList>
            <person name="Radolfova-Krizova L."/>
            <person name="Nemec A."/>
        </authorList>
    </citation>
    <scope>NUCLEOTIDE SEQUENCE [LARGE SCALE GENOMIC DNA]</scope>
    <source>
        <strain evidence="4">ANC 4275</strain>
    </source>
</reference>
<keyword evidence="2" id="KW-0812">Transmembrane</keyword>
<dbReference type="PANTHER" id="PTHR40278">
    <property type="entry name" value="DNA UTILIZATION PROTEIN HOFN"/>
    <property type="match status" value="1"/>
</dbReference>
<proteinExistence type="predicted"/>
<dbReference type="EMBL" id="LZDS01000012">
    <property type="protein sequence ID" value="OBX29149.1"/>
    <property type="molecule type" value="Genomic_DNA"/>
</dbReference>
<evidence type="ECO:0000313" key="3">
    <source>
        <dbReference type="EMBL" id="OBX29149.1"/>
    </source>
</evidence>
<dbReference type="STRING" id="1443941.A9J31_02340"/>
<evidence type="ECO:0000256" key="1">
    <source>
        <dbReference type="SAM" id="MobiDB-lite"/>
    </source>
</evidence>
<evidence type="ECO:0000313" key="4">
    <source>
        <dbReference type="Proteomes" id="UP000185753"/>
    </source>
</evidence>
<dbReference type="RefSeq" id="WP_067763006.1">
    <property type="nucleotide sequence ID" value="NZ_LZDS01000012.1"/>
</dbReference>
<accession>A0A1A7RCB4</accession>
<keyword evidence="2" id="KW-0472">Membrane</keyword>
<protein>
    <recommendedName>
        <fullName evidence="5">Pilus assembly protein PilN</fullName>
    </recommendedName>
</protein>
<dbReference type="InterPro" id="IPR007813">
    <property type="entry name" value="PilN"/>
</dbReference>
<evidence type="ECO:0000256" key="2">
    <source>
        <dbReference type="SAM" id="Phobius"/>
    </source>
</evidence>
<dbReference type="GO" id="GO:0043683">
    <property type="term" value="P:type IV pilus assembly"/>
    <property type="evidence" value="ECO:0007669"/>
    <property type="project" value="TreeGrafter"/>
</dbReference>
<evidence type="ECO:0008006" key="5">
    <source>
        <dbReference type="Google" id="ProtNLM"/>
    </source>
</evidence>
<dbReference type="GO" id="GO:0043107">
    <property type="term" value="P:type IV pilus-dependent motility"/>
    <property type="evidence" value="ECO:0007669"/>
    <property type="project" value="TreeGrafter"/>
</dbReference>
<gene>
    <name evidence="3" type="ORF">A9J31_02340</name>
</gene>